<accession>A0A6L6HRA4</accession>
<comment type="caution">
    <text evidence="2">The sequence shown here is derived from an EMBL/GenBank/DDBJ whole genome shotgun (WGS) entry which is preliminary data.</text>
</comment>
<gene>
    <name evidence="2" type="ORF">GIY56_11755</name>
</gene>
<evidence type="ECO:0000256" key="1">
    <source>
        <dbReference type="SAM" id="Phobius"/>
    </source>
</evidence>
<feature type="transmembrane region" description="Helical" evidence="1">
    <location>
        <begin position="53"/>
        <end position="74"/>
    </location>
</feature>
<feature type="transmembrane region" description="Helical" evidence="1">
    <location>
        <begin position="176"/>
        <end position="194"/>
    </location>
</feature>
<evidence type="ECO:0000313" key="2">
    <source>
        <dbReference type="EMBL" id="MTE00969.1"/>
    </source>
</evidence>
<feature type="transmembrane region" description="Helical" evidence="1">
    <location>
        <begin position="95"/>
        <end position="120"/>
    </location>
</feature>
<dbReference type="RefSeq" id="WP_154765041.1">
    <property type="nucleotide sequence ID" value="NZ_WMBT01000006.1"/>
</dbReference>
<sequence>MIILRILWTAVLTIFAGFPQTLRVFALPSLIGATVYAACFLLIRRGGTLVPPQAYFTIIIAVLAFCAAWTSVNFHRKVLLGEHFGWVPRLHVREMVGYAVMFIPFAIITWGLLLVGVLLGSSLWGHVPVWQVQLGMLAATFPIGTLVLLLFVQLVPIAIGRPMSGVLRQARSRWTVFLGVSVALVAFQSLFPLIERAMLAPVIGSVGPGRNTGLFAALMVYAVLKSLLDWALWLSLLTVLYGRISSSHRLR</sequence>
<feature type="transmembrane region" description="Helical" evidence="1">
    <location>
        <begin position="132"/>
        <end position="155"/>
    </location>
</feature>
<dbReference type="AlphaFoldDB" id="A0A6L6HRA4"/>
<name>A0A6L6HRA4_9RHOB</name>
<keyword evidence="3" id="KW-1185">Reference proteome</keyword>
<evidence type="ECO:0000313" key="3">
    <source>
        <dbReference type="Proteomes" id="UP000481417"/>
    </source>
</evidence>
<keyword evidence="1" id="KW-1133">Transmembrane helix</keyword>
<dbReference type="EMBL" id="WMBT01000006">
    <property type="protein sequence ID" value="MTE00969.1"/>
    <property type="molecule type" value="Genomic_DNA"/>
</dbReference>
<organism evidence="2 3">
    <name type="scientific">Paracoccus lichenicola</name>
    <dbReference type="NCBI Taxonomy" id="2665644"/>
    <lineage>
        <taxon>Bacteria</taxon>
        <taxon>Pseudomonadati</taxon>
        <taxon>Pseudomonadota</taxon>
        <taxon>Alphaproteobacteria</taxon>
        <taxon>Rhodobacterales</taxon>
        <taxon>Paracoccaceae</taxon>
        <taxon>Paracoccus</taxon>
    </lineage>
</organism>
<proteinExistence type="predicted"/>
<keyword evidence="1" id="KW-0472">Membrane</keyword>
<protein>
    <submittedName>
        <fullName evidence="2">Uncharacterized protein</fullName>
    </submittedName>
</protein>
<feature type="transmembrane region" description="Helical" evidence="1">
    <location>
        <begin position="214"/>
        <end position="241"/>
    </location>
</feature>
<dbReference type="Proteomes" id="UP000481417">
    <property type="component" value="Unassembled WGS sequence"/>
</dbReference>
<keyword evidence="1" id="KW-0812">Transmembrane</keyword>
<reference evidence="2 3" key="1">
    <citation type="submission" date="2019-11" db="EMBL/GenBank/DDBJ databases">
        <authorList>
            <person name="Lang L."/>
        </authorList>
    </citation>
    <scope>NUCLEOTIDE SEQUENCE [LARGE SCALE GENOMIC DNA]</scope>
    <source>
        <strain evidence="2 3">YIM 132242</strain>
    </source>
</reference>